<dbReference type="PROSITE" id="PS50054">
    <property type="entry name" value="TYR_PHOSPHATASE_DUAL"/>
    <property type="match status" value="1"/>
</dbReference>
<dbReference type="PANTHER" id="PTHR46377:SF1">
    <property type="entry name" value="DUAL SPECIFICITY PROTEIN PHOSPHATASE 19"/>
    <property type="match status" value="1"/>
</dbReference>
<dbReference type="InParanoid" id="A0A2K3DD87"/>
<dbReference type="PaxDb" id="3055-EDP02595"/>
<evidence type="ECO:0000256" key="2">
    <source>
        <dbReference type="ARBA" id="ARBA00022912"/>
    </source>
</evidence>
<evidence type="ECO:0000313" key="6">
    <source>
        <dbReference type="EMBL" id="PNW78494.1"/>
    </source>
</evidence>
<dbReference type="SMART" id="SM00195">
    <property type="entry name" value="DSPc"/>
    <property type="match status" value="1"/>
</dbReference>
<accession>A0A2K3DD87</accession>
<name>A0A2K3DD87_CHLRE</name>
<evidence type="ECO:0000256" key="1">
    <source>
        <dbReference type="ARBA" id="ARBA00022801"/>
    </source>
</evidence>
<sequence length="219" mass="24547">MEVEQYCTALREMKITHILQVGCGLGPSHQGMFEYMVVPINDMENVDIVSKLPEMLSFIDKALAGGGVVLVHCMMGISRSASTVIAYLMWKERIGFVAAAQRVYAARPFISPNPGFVLQLRLWEKMGMDFAGWQGWSMIKFVQAMEDAGGLENCILENILEQQQQQQQQQQEPVPQPDQQQQQPQQGPSQGQQLPPAKQQEAQEHLAQEQAQAQAQVVH</sequence>
<dbReference type="PROSITE" id="PS00383">
    <property type="entry name" value="TYR_PHOSPHATASE_1"/>
    <property type="match status" value="1"/>
</dbReference>
<dbReference type="ExpressionAtlas" id="A0A2K3DD87">
    <property type="expression patterns" value="baseline and differential"/>
</dbReference>
<dbReference type="Pfam" id="PF00782">
    <property type="entry name" value="DSPc"/>
    <property type="match status" value="1"/>
</dbReference>
<gene>
    <name evidence="6" type="ORF">CHLRE_09g395150v5</name>
</gene>
<dbReference type="InterPro" id="IPR016130">
    <property type="entry name" value="Tyr_Pase_AS"/>
</dbReference>
<feature type="domain" description="Tyrosine specific protein phosphatases" evidence="5">
    <location>
        <begin position="50"/>
        <end position="108"/>
    </location>
</feature>
<dbReference type="PROSITE" id="PS50056">
    <property type="entry name" value="TYR_PHOSPHATASE_2"/>
    <property type="match status" value="1"/>
</dbReference>
<dbReference type="OrthoDB" id="10252009at2759"/>
<organism evidence="6 7">
    <name type="scientific">Chlamydomonas reinhardtii</name>
    <name type="common">Chlamydomonas smithii</name>
    <dbReference type="NCBI Taxonomy" id="3055"/>
    <lineage>
        <taxon>Eukaryota</taxon>
        <taxon>Viridiplantae</taxon>
        <taxon>Chlorophyta</taxon>
        <taxon>core chlorophytes</taxon>
        <taxon>Chlorophyceae</taxon>
        <taxon>CS clade</taxon>
        <taxon>Chlamydomonadales</taxon>
        <taxon>Chlamydomonadaceae</taxon>
        <taxon>Chlamydomonas</taxon>
    </lineage>
</organism>
<evidence type="ECO:0000313" key="7">
    <source>
        <dbReference type="Proteomes" id="UP000006906"/>
    </source>
</evidence>
<dbReference type="InterPro" id="IPR000387">
    <property type="entry name" value="Tyr_Pase_dom"/>
</dbReference>
<dbReference type="Proteomes" id="UP000006906">
    <property type="component" value="Chromosome 9"/>
</dbReference>
<dbReference type="InterPro" id="IPR029021">
    <property type="entry name" value="Prot-tyrosine_phosphatase-like"/>
</dbReference>
<dbReference type="Gene3D" id="3.90.190.10">
    <property type="entry name" value="Protein tyrosine phosphatase superfamily"/>
    <property type="match status" value="1"/>
</dbReference>
<dbReference type="SUPFAM" id="SSF52799">
    <property type="entry name" value="(Phosphotyrosine protein) phosphatases II"/>
    <property type="match status" value="1"/>
</dbReference>
<feature type="compositionally biased region" description="Low complexity" evidence="3">
    <location>
        <begin position="165"/>
        <end position="200"/>
    </location>
</feature>
<dbReference type="InterPro" id="IPR000340">
    <property type="entry name" value="Dual-sp_phosphatase_cat-dom"/>
</dbReference>
<keyword evidence="2" id="KW-0904">Protein phosphatase</keyword>
<feature type="domain" description="Tyrosine-protein phosphatase" evidence="4">
    <location>
        <begin position="1"/>
        <end position="129"/>
    </location>
</feature>
<proteinExistence type="predicted"/>
<evidence type="ECO:0000259" key="5">
    <source>
        <dbReference type="PROSITE" id="PS50056"/>
    </source>
</evidence>
<dbReference type="InterPro" id="IPR020422">
    <property type="entry name" value="TYR_PHOSPHATASE_DUAL_dom"/>
</dbReference>
<feature type="region of interest" description="Disordered" evidence="3">
    <location>
        <begin position="165"/>
        <end position="219"/>
    </location>
</feature>
<dbReference type="EMBL" id="CM008970">
    <property type="protein sequence ID" value="PNW78494.1"/>
    <property type="molecule type" value="Genomic_DNA"/>
</dbReference>
<keyword evidence="7" id="KW-1185">Reference proteome</keyword>
<dbReference type="GeneID" id="5720146"/>
<dbReference type="AlphaFoldDB" id="A0A2K3DD87"/>
<evidence type="ECO:0000259" key="4">
    <source>
        <dbReference type="PROSITE" id="PS50054"/>
    </source>
</evidence>
<dbReference type="STRING" id="3055.A0A2K3DD87"/>
<keyword evidence="1" id="KW-0378">Hydrolase</keyword>
<dbReference type="RefSeq" id="XP_042920920.1">
    <property type="nucleotide sequence ID" value="XM_043065743.1"/>
</dbReference>
<dbReference type="CDD" id="cd14498">
    <property type="entry name" value="DSP"/>
    <property type="match status" value="1"/>
</dbReference>
<reference evidence="6 7" key="1">
    <citation type="journal article" date="2007" name="Science">
        <title>The Chlamydomonas genome reveals the evolution of key animal and plant functions.</title>
        <authorList>
            <person name="Merchant S.S."/>
            <person name="Prochnik S.E."/>
            <person name="Vallon O."/>
            <person name="Harris E.H."/>
            <person name="Karpowicz S.J."/>
            <person name="Witman G.B."/>
            <person name="Terry A."/>
            <person name="Salamov A."/>
            <person name="Fritz-Laylin L.K."/>
            <person name="Marechal-Drouard L."/>
            <person name="Marshall W.F."/>
            <person name="Qu L.H."/>
            <person name="Nelson D.R."/>
            <person name="Sanderfoot A.A."/>
            <person name="Spalding M.H."/>
            <person name="Kapitonov V.V."/>
            <person name="Ren Q."/>
            <person name="Ferris P."/>
            <person name="Lindquist E."/>
            <person name="Shapiro H."/>
            <person name="Lucas S.M."/>
            <person name="Grimwood J."/>
            <person name="Schmutz J."/>
            <person name="Cardol P."/>
            <person name="Cerutti H."/>
            <person name="Chanfreau G."/>
            <person name="Chen C.L."/>
            <person name="Cognat V."/>
            <person name="Croft M.T."/>
            <person name="Dent R."/>
            <person name="Dutcher S."/>
            <person name="Fernandez E."/>
            <person name="Fukuzawa H."/>
            <person name="Gonzalez-Ballester D."/>
            <person name="Gonzalez-Halphen D."/>
            <person name="Hallmann A."/>
            <person name="Hanikenne M."/>
            <person name="Hippler M."/>
            <person name="Inwood W."/>
            <person name="Jabbari K."/>
            <person name="Kalanon M."/>
            <person name="Kuras R."/>
            <person name="Lefebvre P.A."/>
            <person name="Lemaire S.D."/>
            <person name="Lobanov A.V."/>
            <person name="Lohr M."/>
            <person name="Manuell A."/>
            <person name="Meier I."/>
            <person name="Mets L."/>
            <person name="Mittag M."/>
            <person name="Mittelmeier T."/>
            <person name="Moroney J.V."/>
            <person name="Moseley J."/>
            <person name="Napoli C."/>
            <person name="Nedelcu A.M."/>
            <person name="Niyogi K."/>
            <person name="Novoselov S.V."/>
            <person name="Paulsen I.T."/>
            <person name="Pazour G."/>
            <person name="Purton S."/>
            <person name="Ral J.P."/>
            <person name="Riano-Pachon D.M."/>
            <person name="Riekhof W."/>
            <person name="Rymarquis L."/>
            <person name="Schroda M."/>
            <person name="Stern D."/>
            <person name="Umen J."/>
            <person name="Willows R."/>
            <person name="Wilson N."/>
            <person name="Zimmer S.L."/>
            <person name="Allmer J."/>
            <person name="Balk J."/>
            <person name="Bisova K."/>
            <person name="Chen C.J."/>
            <person name="Elias M."/>
            <person name="Gendler K."/>
            <person name="Hauser C."/>
            <person name="Lamb M.R."/>
            <person name="Ledford H."/>
            <person name="Long J.C."/>
            <person name="Minagawa J."/>
            <person name="Page M.D."/>
            <person name="Pan J."/>
            <person name="Pootakham W."/>
            <person name="Roje S."/>
            <person name="Rose A."/>
            <person name="Stahlberg E."/>
            <person name="Terauchi A.M."/>
            <person name="Yang P."/>
            <person name="Ball S."/>
            <person name="Bowler C."/>
            <person name="Dieckmann C.L."/>
            <person name="Gladyshev V.N."/>
            <person name="Green P."/>
            <person name="Jorgensen R."/>
            <person name="Mayfield S."/>
            <person name="Mueller-Roeber B."/>
            <person name="Rajamani S."/>
            <person name="Sayre R.T."/>
            <person name="Brokstein P."/>
            <person name="Dubchak I."/>
            <person name="Goodstein D."/>
            <person name="Hornick L."/>
            <person name="Huang Y.W."/>
            <person name="Jhaveri J."/>
            <person name="Luo Y."/>
            <person name="Martinez D."/>
            <person name="Ngau W.C."/>
            <person name="Otillar B."/>
            <person name="Poliakov A."/>
            <person name="Porter A."/>
            <person name="Szajkowski L."/>
            <person name="Werner G."/>
            <person name="Zhou K."/>
            <person name="Grigoriev I.V."/>
            <person name="Rokhsar D.S."/>
            <person name="Grossman A.R."/>
        </authorList>
    </citation>
    <scope>NUCLEOTIDE SEQUENCE [LARGE SCALE GENOMIC DNA]</scope>
    <source>
        <strain evidence="7">CC-503</strain>
    </source>
</reference>
<dbReference type="PANTHER" id="PTHR46377">
    <property type="entry name" value="DUAL SPECIFICITY PROTEIN PHOSPHATASE 19"/>
    <property type="match status" value="1"/>
</dbReference>
<evidence type="ECO:0000256" key="3">
    <source>
        <dbReference type="SAM" id="MobiDB-lite"/>
    </source>
</evidence>
<feature type="compositionally biased region" description="Low complexity" evidence="3">
    <location>
        <begin position="208"/>
        <end position="219"/>
    </location>
</feature>
<dbReference type="GO" id="GO:0005737">
    <property type="term" value="C:cytoplasm"/>
    <property type="evidence" value="ECO:0000318"/>
    <property type="project" value="GO_Central"/>
</dbReference>
<dbReference type="GO" id="GO:0046328">
    <property type="term" value="P:regulation of JNK cascade"/>
    <property type="evidence" value="ECO:0000318"/>
    <property type="project" value="GO_Central"/>
</dbReference>
<dbReference type="KEGG" id="cre:CHLRE_09g395150v5"/>
<dbReference type="Gramene" id="PNW78494">
    <property type="protein sequence ID" value="PNW78494"/>
    <property type="gene ID" value="CHLRE_09g395150v5"/>
</dbReference>
<protein>
    <submittedName>
        <fullName evidence="6">Uncharacterized protein</fullName>
    </submittedName>
</protein>
<dbReference type="GO" id="GO:0008579">
    <property type="term" value="F:JUN kinase phosphatase activity"/>
    <property type="evidence" value="ECO:0000318"/>
    <property type="project" value="GO_Central"/>
</dbReference>